<dbReference type="PANTHER" id="PTHR43179:SF12">
    <property type="entry name" value="GALACTOFURANOSYLTRANSFERASE GLFT2"/>
    <property type="match status" value="1"/>
</dbReference>
<keyword evidence="2" id="KW-0328">Glycosyltransferase</keyword>
<evidence type="ECO:0000313" key="6">
    <source>
        <dbReference type="Proteomes" id="UP000238801"/>
    </source>
</evidence>
<keyword evidence="6" id="KW-1185">Reference proteome</keyword>
<accession>A0A2T0X4E0</accession>
<feature type="domain" description="Galactosyltransferase C-terminal" evidence="4">
    <location>
        <begin position="153"/>
        <end position="213"/>
    </location>
</feature>
<evidence type="ECO:0000313" key="5">
    <source>
        <dbReference type="EMBL" id="PRY93734.1"/>
    </source>
</evidence>
<dbReference type="InterPro" id="IPR029044">
    <property type="entry name" value="Nucleotide-diphossugar_trans"/>
</dbReference>
<dbReference type="OrthoDB" id="6653642at2"/>
<gene>
    <name evidence="5" type="ORF">BCF33_2618</name>
</gene>
<dbReference type="GO" id="GO:0016757">
    <property type="term" value="F:glycosyltransferase activity"/>
    <property type="evidence" value="ECO:0007669"/>
    <property type="project" value="UniProtKB-KW"/>
</dbReference>
<proteinExistence type="inferred from homology"/>
<dbReference type="SUPFAM" id="SSF53448">
    <property type="entry name" value="Nucleotide-diphospho-sugar transferases"/>
    <property type="match status" value="1"/>
</dbReference>
<keyword evidence="3 5" id="KW-0808">Transferase</keyword>
<dbReference type="InterPro" id="IPR027791">
    <property type="entry name" value="Galactosyl_T_C"/>
</dbReference>
<dbReference type="Pfam" id="PF02709">
    <property type="entry name" value="Glyco_transf_7C"/>
    <property type="match status" value="1"/>
</dbReference>
<organism evidence="5 6">
    <name type="scientific">Hasllibacter halocynthiae</name>
    <dbReference type="NCBI Taxonomy" id="595589"/>
    <lineage>
        <taxon>Bacteria</taxon>
        <taxon>Pseudomonadati</taxon>
        <taxon>Pseudomonadota</taxon>
        <taxon>Alphaproteobacteria</taxon>
        <taxon>Rhodobacterales</taxon>
        <taxon>Roseobacteraceae</taxon>
        <taxon>Hasllibacter</taxon>
    </lineage>
</organism>
<dbReference type="Proteomes" id="UP000238801">
    <property type="component" value="Unassembled WGS sequence"/>
</dbReference>
<reference evidence="5 6" key="1">
    <citation type="submission" date="2018-03" db="EMBL/GenBank/DDBJ databases">
        <title>Genomic Encyclopedia of Archaeal and Bacterial Type Strains, Phase II (KMG-II): from individual species to whole genera.</title>
        <authorList>
            <person name="Goeker M."/>
        </authorList>
    </citation>
    <scope>NUCLEOTIDE SEQUENCE [LARGE SCALE GENOMIC DNA]</scope>
    <source>
        <strain evidence="5 6">DSM 29318</strain>
    </source>
</reference>
<evidence type="ECO:0000259" key="4">
    <source>
        <dbReference type="Pfam" id="PF02709"/>
    </source>
</evidence>
<dbReference type="PANTHER" id="PTHR43179">
    <property type="entry name" value="RHAMNOSYLTRANSFERASE WBBL"/>
    <property type="match status" value="1"/>
</dbReference>
<comment type="similarity">
    <text evidence="1">Belongs to the glycosyltransferase 2 family.</text>
</comment>
<evidence type="ECO:0000256" key="3">
    <source>
        <dbReference type="ARBA" id="ARBA00022679"/>
    </source>
</evidence>
<dbReference type="EMBL" id="PVTT01000002">
    <property type="protein sequence ID" value="PRY93734.1"/>
    <property type="molecule type" value="Genomic_DNA"/>
</dbReference>
<dbReference type="RefSeq" id="WP_106161290.1">
    <property type="nucleotide sequence ID" value="NZ_PVTT01000002.1"/>
</dbReference>
<name>A0A2T0X4E0_9RHOB</name>
<dbReference type="Gene3D" id="3.90.550.10">
    <property type="entry name" value="Spore Coat Polysaccharide Biosynthesis Protein SpsA, Chain A"/>
    <property type="match status" value="1"/>
</dbReference>
<evidence type="ECO:0000256" key="1">
    <source>
        <dbReference type="ARBA" id="ARBA00006739"/>
    </source>
</evidence>
<protein>
    <submittedName>
        <fullName evidence="5">GT2 family glycosyltransferase</fullName>
    </submittedName>
</protein>
<evidence type="ECO:0000256" key="2">
    <source>
        <dbReference type="ARBA" id="ARBA00022676"/>
    </source>
</evidence>
<comment type="caution">
    <text evidence="5">The sequence shown here is derived from an EMBL/GenBank/DDBJ whole genome shotgun (WGS) entry which is preliminary data.</text>
</comment>
<dbReference type="AlphaFoldDB" id="A0A2T0X4E0"/>
<sequence>MTISVLTLIRGRKAHLLNVMEGLARQTRRPDELVIGVMEPTPLTGLPEMPFPVRQIRVAGDELPLARARNAVARAARSHRLIFLDVDCIPAPEFVEGYDRALDVWDGMLMGEVMYLPKGATDGGLDFDRFAATAERHSDRQGPPPFGIRPCDDYRCFWSLNFAMPRALFERSGGFCEEYVGYGGEDTDYGRVLDGHGIRIGWLRGGLCYHQYHPHHMPPVHHIRAILRNTAVFRRRWGEYTMGHWLHAFEMMGLISKNEGEGSGWRILREPSEADLALTRQQEHMPYANSARVIRAIERRQEARIAAE</sequence>